<dbReference type="PANTHER" id="PTHR35866">
    <property type="entry name" value="PUTATIVE-RELATED"/>
    <property type="match status" value="1"/>
</dbReference>
<dbReference type="HOGENOM" id="CLU_119366_0_0_2"/>
<organism evidence="1 2">
    <name type="scientific">Pyrobaculum oguniense (strain DSM 13380 / JCM 10595 / TE7)</name>
    <dbReference type="NCBI Taxonomy" id="698757"/>
    <lineage>
        <taxon>Archaea</taxon>
        <taxon>Thermoproteota</taxon>
        <taxon>Thermoprotei</taxon>
        <taxon>Thermoproteales</taxon>
        <taxon>Thermoproteaceae</taxon>
        <taxon>Pyrobaculum</taxon>
    </lineage>
</organism>
<dbReference type="Pfam" id="PF03692">
    <property type="entry name" value="CxxCxxCC"/>
    <property type="match status" value="1"/>
</dbReference>
<dbReference type="PANTHER" id="PTHR35866:SF2">
    <property type="entry name" value="YKGJ FAMILY CYSTEINE CLUSTER PROTEIN"/>
    <property type="match status" value="1"/>
</dbReference>
<name>H6QD86_PYROT</name>
<dbReference type="EMBL" id="CP003316">
    <property type="protein sequence ID" value="AFA40429.1"/>
    <property type="molecule type" value="Genomic_DNA"/>
</dbReference>
<dbReference type="InterPro" id="IPR005358">
    <property type="entry name" value="Puta_zinc/iron-chelating_dom"/>
</dbReference>
<reference evidence="1 2" key="1">
    <citation type="journal article" date="2012" name="Stand. Genomic Sci.">
        <title>Complete genome sequence of Pyrobaculum oguniense.</title>
        <authorList>
            <person name="Bernick D.L."/>
            <person name="Karplus K."/>
            <person name="Lui L.M."/>
            <person name="Coker J.K."/>
            <person name="Murphy J.N."/>
            <person name="Chan P.P."/>
            <person name="Cozen A.E."/>
            <person name="Lowe T.M."/>
        </authorList>
    </citation>
    <scope>NUCLEOTIDE SEQUENCE [LARGE SCALE GENOMIC DNA]</scope>
    <source>
        <strain evidence="1 2">TE7</strain>
    </source>
</reference>
<keyword evidence="2" id="KW-1185">Reference proteome</keyword>
<accession>H6QD86</accession>
<gene>
    <name evidence="1" type="ordered locus">Pogu_2402</name>
</gene>
<dbReference type="KEGG" id="pog:Pogu_2402"/>
<dbReference type="Proteomes" id="UP000009062">
    <property type="component" value="Chromosome"/>
</dbReference>
<protein>
    <submittedName>
        <fullName evidence="1">Fe-S-cluster oxidoreductase</fullName>
    </submittedName>
</protein>
<evidence type="ECO:0000313" key="2">
    <source>
        <dbReference type="Proteomes" id="UP000009062"/>
    </source>
</evidence>
<dbReference type="eggNOG" id="arCOG02584">
    <property type="taxonomic scope" value="Archaea"/>
</dbReference>
<dbReference type="STRING" id="698757.Pogu_2402"/>
<evidence type="ECO:0000313" key="1">
    <source>
        <dbReference type="EMBL" id="AFA40429.1"/>
    </source>
</evidence>
<proteinExistence type="predicted"/>
<sequence>MPPILNSVFTCPIGCPAECCKFEDPADMPVVLEDEIKTLTQEAERRGFKLEFTPIGEHNGVKLFRWVISGWCPFYKGRCTIHEKKPLACRMYPLVLNLKTGEIYLSDKCLWVKLNGPKPLDEFPAEKGALKKLIIKLKIR</sequence>
<dbReference type="AlphaFoldDB" id="H6QD86"/>